<feature type="domain" description="Integrase catalytic" evidence="2">
    <location>
        <begin position="221"/>
        <end position="384"/>
    </location>
</feature>
<keyword evidence="1" id="KW-0175">Coiled coil</keyword>
<name>A0A418V6X4_9DEIO</name>
<evidence type="ECO:0000256" key="1">
    <source>
        <dbReference type="SAM" id="Coils"/>
    </source>
</evidence>
<feature type="coiled-coil region" evidence="1">
    <location>
        <begin position="63"/>
        <end position="90"/>
    </location>
</feature>
<dbReference type="InterPro" id="IPR009057">
    <property type="entry name" value="Homeodomain-like_sf"/>
</dbReference>
<dbReference type="Gene3D" id="3.30.420.10">
    <property type="entry name" value="Ribonuclease H-like superfamily/Ribonuclease H"/>
    <property type="match status" value="1"/>
</dbReference>
<organism evidence="3 4">
    <name type="scientific">Deinococcus cavernae</name>
    <dbReference type="NCBI Taxonomy" id="2320857"/>
    <lineage>
        <taxon>Bacteria</taxon>
        <taxon>Thermotogati</taxon>
        <taxon>Deinococcota</taxon>
        <taxon>Deinococci</taxon>
        <taxon>Deinococcales</taxon>
        <taxon>Deinococcaceae</taxon>
        <taxon>Deinococcus</taxon>
    </lineage>
</organism>
<dbReference type="Proteomes" id="UP000286287">
    <property type="component" value="Unassembled WGS sequence"/>
</dbReference>
<dbReference type="Pfam" id="PF00665">
    <property type="entry name" value="rve"/>
    <property type="match status" value="1"/>
</dbReference>
<dbReference type="GO" id="GO:0006313">
    <property type="term" value="P:DNA transposition"/>
    <property type="evidence" value="ECO:0007669"/>
    <property type="project" value="InterPro"/>
</dbReference>
<dbReference type="InterPro" id="IPR025948">
    <property type="entry name" value="HTH-like_dom"/>
</dbReference>
<keyword evidence="4" id="KW-1185">Reference proteome</keyword>
<dbReference type="Gene3D" id="1.10.10.60">
    <property type="entry name" value="Homeodomain-like"/>
    <property type="match status" value="1"/>
</dbReference>
<evidence type="ECO:0000313" key="4">
    <source>
        <dbReference type="Proteomes" id="UP000286287"/>
    </source>
</evidence>
<dbReference type="PROSITE" id="PS50994">
    <property type="entry name" value="INTEGRASE"/>
    <property type="match status" value="1"/>
</dbReference>
<comment type="caution">
    <text evidence="3">The sequence shown here is derived from an EMBL/GenBank/DDBJ whole genome shotgun (WGS) entry which is preliminary data.</text>
</comment>
<evidence type="ECO:0000259" key="2">
    <source>
        <dbReference type="PROSITE" id="PS50994"/>
    </source>
</evidence>
<dbReference type="NCBIfam" id="NF033516">
    <property type="entry name" value="transpos_IS3"/>
    <property type="match status" value="1"/>
</dbReference>
<dbReference type="InterPro" id="IPR036397">
    <property type="entry name" value="RNaseH_sf"/>
</dbReference>
<dbReference type="Pfam" id="PF13276">
    <property type="entry name" value="HTH_21"/>
    <property type="match status" value="1"/>
</dbReference>
<dbReference type="PANTHER" id="PTHR46889">
    <property type="entry name" value="TRANSPOSASE INSF FOR INSERTION SEQUENCE IS3B-RELATED"/>
    <property type="match status" value="1"/>
</dbReference>
<accession>A0A418V6X4</accession>
<dbReference type="GO" id="GO:0004803">
    <property type="term" value="F:transposase activity"/>
    <property type="evidence" value="ECO:0007669"/>
    <property type="project" value="InterPro"/>
</dbReference>
<dbReference type="InterPro" id="IPR048020">
    <property type="entry name" value="Transpos_IS3"/>
</dbReference>
<dbReference type="Pfam" id="PF01527">
    <property type="entry name" value="HTH_Tnp_1"/>
    <property type="match status" value="1"/>
</dbReference>
<dbReference type="OrthoDB" id="68750at2"/>
<dbReference type="SUPFAM" id="SSF53098">
    <property type="entry name" value="Ribonuclease H-like"/>
    <property type="match status" value="1"/>
</dbReference>
<proteinExistence type="predicted"/>
<sequence>MGTRKTYSAEFKRQAIQLATQPDHTVDEIARDLGIGRSTLSNWIRMARDHGELAFPGKGKARLTPEQQELKRLRKENELLRQERDILKSAYGLPPRETQQVKFAFIHEQSHAFPIRALCRVLQVSESGCYSWKTRPPKRKLNDQQLLVEIHEIHQHSKGRYGAPRVHAALRAKGIYASKRRVARLMRVASLRGKEPKKYKKTTNSNHAFPVAQNLVNREFKVAEPNTVWGADLTYIPTREGWSYLSVVLDLHSRMVVGWAMGQRMTTDLPLAALNMAARRRSPTSGLVHHSDRGSQFASYAYQRQLWSLGMLCSMSNKGDCYDNAVVESFFATLKRELMDGCVFSTRQEAEREIFSFIEIFYNRQRLHSSLGYLSPAEFEARQLSKGRHVA</sequence>
<dbReference type="GO" id="GO:0015074">
    <property type="term" value="P:DNA integration"/>
    <property type="evidence" value="ECO:0007669"/>
    <property type="project" value="InterPro"/>
</dbReference>
<dbReference type="Pfam" id="PF13333">
    <property type="entry name" value="rve_2"/>
    <property type="match status" value="1"/>
</dbReference>
<dbReference type="InterPro" id="IPR002514">
    <property type="entry name" value="Transposase_8"/>
</dbReference>
<dbReference type="InterPro" id="IPR050900">
    <property type="entry name" value="Transposase_IS3/IS150/IS904"/>
</dbReference>
<evidence type="ECO:0000313" key="3">
    <source>
        <dbReference type="EMBL" id="RJF71854.1"/>
    </source>
</evidence>
<dbReference type="EMBL" id="QYUJ01000014">
    <property type="protein sequence ID" value="RJF71854.1"/>
    <property type="molecule type" value="Genomic_DNA"/>
</dbReference>
<dbReference type="GO" id="GO:0003677">
    <property type="term" value="F:DNA binding"/>
    <property type="evidence" value="ECO:0007669"/>
    <property type="project" value="InterPro"/>
</dbReference>
<protein>
    <submittedName>
        <fullName evidence="3">IS3 family transposase</fullName>
    </submittedName>
</protein>
<dbReference type="RefSeq" id="WP_119763424.1">
    <property type="nucleotide sequence ID" value="NZ_QYUJ01000014.1"/>
</dbReference>
<dbReference type="SUPFAM" id="SSF46689">
    <property type="entry name" value="Homeodomain-like"/>
    <property type="match status" value="1"/>
</dbReference>
<reference evidence="3 4" key="1">
    <citation type="submission" date="2018-09" db="EMBL/GenBank/DDBJ databases">
        <authorList>
            <person name="Zhu H."/>
        </authorList>
    </citation>
    <scope>NUCLEOTIDE SEQUENCE [LARGE SCALE GENOMIC DNA]</scope>
    <source>
        <strain evidence="3 4">K2S05-167</strain>
    </source>
</reference>
<gene>
    <name evidence="3" type="ORF">D3875_10075</name>
</gene>
<dbReference type="InterPro" id="IPR012337">
    <property type="entry name" value="RNaseH-like_sf"/>
</dbReference>
<dbReference type="PANTHER" id="PTHR46889:SF4">
    <property type="entry name" value="TRANSPOSASE INSO FOR INSERTION SEQUENCE ELEMENT IS911B-RELATED"/>
    <property type="match status" value="1"/>
</dbReference>
<dbReference type="AlphaFoldDB" id="A0A418V6X4"/>
<dbReference type="InterPro" id="IPR001584">
    <property type="entry name" value="Integrase_cat-core"/>
</dbReference>